<feature type="transmembrane region" description="Helical" evidence="8">
    <location>
        <begin position="180"/>
        <end position="202"/>
    </location>
</feature>
<dbReference type="Pfam" id="PF07690">
    <property type="entry name" value="MFS_1"/>
    <property type="match status" value="1"/>
</dbReference>
<keyword evidence="6 8" id="KW-0472">Membrane</keyword>
<organism evidence="10 11">
    <name type="scientific">Hyaloscypha variabilis (strain UAMH 11265 / GT02V1 / F)</name>
    <name type="common">Meliniomyces variabilis</name>
    <dbReference type="NCBI Taxonomy" id="1149755"/>
    <lineage>
        <taxon>Eukaryota</taxon>
        <taxon>Fungi</taxon>
        <taxon>Dikarya</taxon>
        <taxon>Ascomycota</taxon>
        <taxon>Pezizomycotina</taxon>
        <taxon>Leotiomycetes</taxon>
        <taxon>Helotiales</taxon>
        <taxon>Hyaloscyphaceae</taxon>
        <taxon>Hyaloscypha</taxon>
        <taxon>Hyaloscypha variabilis</taxon>
    </lineage>
</organism>
<dbReference type="InterPro" id="IPR011701">
    <property type="entry name" value="MFS"/>
</dbReference>
<feature type="transmembrane region" description="Helical" evidence="8">
    <location>
        <begin position="51"/>
        <end position="74"/>
    </location>
</feature>
<evidence type="ECO:0000313" key="11">
    <source>
        <dbReference type="Proteomes" id="UP000235786"/>
    </source>
</evidence>
<feature type="transmembrane region" description="Helical" evidence="8">
    <location>
        <begin position="86"/>
        <end position="107"/>
    </location>
</feature>
<evidence type="ECO:0000256" key="8">
    <source>
        <dbReference type="SAM" id="Phobius"/>
    </source>
</evidence>
<evidence type="ECO:0000313" key="10">
    <source>
        <dbReference type="EMBL" id="PMD28884.1"/>
    </source>
</evidence>
<evidence type="ECO:0000259" key="9">
    <source>
        <dbReference type="PROSITE" id="PS50850"/>
    </source>
</evidence>
<feature type="compositionally biased region" description="Basic and acidic residues" evidence="7">
    <location>
        <begin position="7"/>
        <end position="30"/>
    </location>
</feature>
<keyword evidence="3" id="KW-1003">Cell membrane</keyword>
<feature type="transmembrane region" description="Helical" evidence="8">
    <location>
        <begin position="277"/>
        <end position="310"/>
    </location>
</feature>
<feature type="transmembrane region" description="Helical" evidence="8">
    <location>
        <begin position="364"/>
        <end position="383"/>
    </location>
</feature>
<gene>
    <name evidence="10" type="ORF">L207DRAFT_559705</name>
</gene>
<name>A0A2J6QRJ2_HYAVF</name>
<feature type="transmembrane region" description="Helical" evidence="8">
    <location>
        <begin position="119"/>
        <end position="147"/>
    </location>
</feature>
<dbReference type="STRING" id="1149755.A0A2J6QRJ2"/>
<feature type="domain" description="Major facilitator superfamily (MFS) profile" evidence="9">
    <location>
        <begin position="53"/>
        <end position="487"/>
    </location>
</feature>
<dbReference type="Gene3D" id="1.20.1250.20">
    <property type="entry name" value="MFS general substrate transporter like domains"/>
    <property type="match status" value="1"/>
</dbReference>
<feature type="transmembrane region" description="Helical" evidence="8">
    <location>
        <begin position="458"/>
        <end position="478"/>
    </location>
</feature>
<evidence type="ECO:0000256" key="4">
    <source>
        <dbReference type="ARBA" id="ARBA00022692"/>
    </source>
</evidence>
<evidence type="ECO:0000256" key="5">
    <source>
        <dbReference type="ARBA" id="ARBA00022989"/>
    </source>
</evidence>
<dbReference type="EMBL" id="KZ613981">
    <property type="protein sequence ID" value="PMD28884.1"/>
    <property type="molecule type" value="Genomic_DNA"/>
</dbReference>
<evidence type="ECO:0000256" key="1">
    <source>
        <dbReference type="ARBA" id="ARBA00004651"/>
    </source>
</evidence>
<dbReference type="SUPFAM" id="SSF103473">
    <property type="entry name" value="MFS general substrate transporter"/>
    <property type="match status" value="1"/>
</dbReference>
<proteinExistence type="inferred from homology"/>
<dbReference type="GO" id="GO:0022857">
    <property type="term" value="F:transmembrane transporter activity"/>
    <property type="evidence" value="ECO:0007669"/>
    <property type="project" value="InterPro"/>
</dbReference>
<dbReference type="CDD" id="cd17323">
    <property type="entry name" value="MFS_Tpo1_MDR_like"/>
    <property type="match status" value="1"/>
</dbReference>
<feature type="transmembrane region" description="Helical" evidence="8">
    <location>
        <begin position="389"/>
        <end position="412"/>
    </location>
</feature>
<evidence type="ECO:0000256" key="3">
    <source>
        <dbReference type="ARBA" id="ARBA00022475"/>
    </source>
</evidence>
<feature type="transmembrane region" description="Helical" evidence="8">
    <location>
        <begin position="322"/>
        <end position="343"/>
    </location>
</feature>
<dbReference type="InterPro" id="IPR036259">
    <property type="entry name" value="MFS_trans_sf"/>
</dbReference>
<evidence type="ECO:0000256" key="2">
    <source>
        <dbReference type="ARBA" id="ARBA00008335"/>
    </source>
</evidence>
<comment type="subcellular location">
    <subcellularLocation>
        <location evidence="1">Cell membrane</location>
        <topology evidence="1">Multi-pass membrane protein</topology>
    </subcellularLocation>
</comment>
<dbReference type="PANTHER" id="PTHR23502">
    <property type="entry name" value="MAJOR FACILITATOR SUPERFAMILY"/>
    <property type="match status" value="1"/>
</dbReference>
<protein>
    <submittedName>
        <fullName evidence="10">Putative MFS transporter</fullName>
    </submittedName>
</protein>
<dbReference type="PROSITE" id="PS50850">
    <property type="entry name" value="MFS"/>
    <property type="match status" value="1"/>
</dbReference>
<dbReference type="InterPro" id="IPR020846">
    <property type="entry name" value="MFS_dom"/>
</dbReference>
<evidence type="ECO:0000256" key="7">
    <source>
        <dbReference type="SAM" id="MobiDB-lite"/>
    </source>
</evidence>
<comment type="similarity">
    <text evidence="2">Belongs to the major facilitator superfamily.</text>
</comment>
<feature type="transmembrane region" description="Helical" evidence="8">
    <location>
        <begin position="208"/>
        <end position="228"/>
    </location>
</feature>
<feature type="transmembrane region" description="Helical" evidence="8">
    <location>
        <begin position="424"/>
        <end position="446"/>
    </location>
</feature>
<feature type="region of interest" description="Disordered" evidence="7">
    <location>
        <begin position="1"/>
        <end position="38"/>
    </location>
</feature>
<accession>A0A2J6QRJ2</accession>
<dbReference type="AlphaFoldDB" id="A0A2J6QRJ2"/>
<reference evidence="10 11" key="1">
    <citation type="submission" date="2016-04" db="EMBL/GenBank/DDBJ databases">
        <title>A degradative enzymes factory behind the ericoid mycorrhizal symbiosis.</title>
        <authorList>
            <consortium name="DOE Joint Genome Institute"/>
            <person name="Martino E."/>
            <person name="Morin E."/>
            <person name="Grelet G."/>
            <person name="Kuo A."/>
            <person name="Kohler A."/>
            <person name="Daghino S."/>
            <person name="Barry K."/>
            <person name="Choi C."/>
            <person name="Cichocki N."/>
            <person name="Clum A."/>
            <person name="Copeland A."/>
            <person name="Hainaut M."/>
            <person name="Haridas S."/>
            <person name="Labutti K."/>
            <person name="Lindquist E."/>
            <person name="Lipzen A."/>
            <person name="Khouja H.-R."/>
            <person name="Murat C."/>
            <person name="Ohm R."/>
            <person name="Olson A."/>
            <person name="Spatafora J."/>
            <person name="Veneault-Fourrey C."/>
            <person name="Henrissat B."/>
            <person name="Grigoriev I."/>
            <person name="Martin F."/>
            <person name="Perotto S."/>
        </authorList>
    </citation>
    <scope>NUCLEOTIDE SEQUENCE [LARGE SCALE GENOMIC DNA]</scope>
    <source>
        <strain evidence="10 11">F</strain>
    </source>
</reference>
<keyword evidence="4 8" id="KW-0812">Transmembrane</keyword>
<dbReference type="OrthoDB" id="5296287at2759"/>
<keyword evidence="11" id="KW-1185">Reference proteome</keyword>
<dbReference type="FunFam" id="1.20.1250.20:FF:000011">
    <property type="entry name" value="MFS multidrug transporter, putative"/>
    <property type="match status" value="1"/>
</dbReference>
<evidence type="ECO:0000256" key="6">
    <source>
        <dbReference type="ARBA" id="ARBA00023136"/>
    </source>
</evidence>
<dbReference type="GO" id="GO:0005886">
    <property type="term" value="C:plasma membrane"/>
    <property type="evidence" value="ECO:0007669"/>
    <property type="project" value="UniProtKB-SubCell"/>
</dbReference>
<dbReference type="PANTHER" id="PTHR23502:SF135">
    <property type="entry name" value="MAJOR FACILITATOR SUPERFAMILY (MFS) PROFILE DOMAIN-CONTAINING PROTEIN-RELATED"/>
    <property type="match status" value="1"/>
</dbReference>
<sequence length="492" mass="53261">MASQETLVDRDAVPPVLTDKEGSGPERTDVVDWDSPNDPENPMNWPKWKRIGHVALVSIIVFLVNLSTTISAPGSGILMKDFRQTNAIVGSLTISIFLLGFTLGPLLMAPLSELYGRLIVYHLSIAAFIAFLLGCGWSGNIVCFLILRFIAGCAASSPSTIGGGTVADVIPVEQRGAAMAVTALGPILAPVIGPVAGGFIAQKLGWRWTFWIVGIAAGVWLAAAVLLMRETYAPIILERKAAQLRKKTGDMALQAKGRQNVSTLVHLGRGLSRPLKLLVLSPVVLLLSIYVAFVFGLMFLCFSTYSAVFIKQYHFSVGVSGLTYLGQGIGMITGLILFGALSDRILKARAAKQHMGEMTPEERLPLMVYFTPIIPIGFFWYGWTAQEKVQWIAPIVGTSFIGLGNLFVMLPAQIYLVDAFGPKAAASALAANSLLRSLFGTFLPLAAPHLYANLGYGWGNSIFGFLALAFIPVPVLFYKYGAYLRTRFQVRL</sequence>
<keyword evidence="5 8" id="KW-1133">Transmembrane helix</keyword>
<dbReference type="Proteomes" id="UP000235786">
    <property type="component" value="Unassembled WGS sequence"/>
</dbReference>